<feature type="compositionally biased region" description="Polar residues" evidence="1">
    <location>
        <begin position="44"/>
        <end position="56"/>
    </location>
</feature>
<dbReference type="Proteomes" id="UP001418222">
    <property type="component" value="Unassembled WGS sequence"/>
</dbReference>
<protein>
    <submittedName>
        <fullName evidence="2">Uncharacterized protein</fullName>
    </submittedName>
</protein>
<comment type="caution">
    <text evidence="2">The sequence shown here is derived from an EMBL/GenBank/DDBJ whole genome shotgun (WGS) entry which is preliminary data.</text>
</comment>
<evidence type="ECO:0000313" key="3">
    <source>
        <dbReference type="Proteomes" id="UP001418222"/>
    </source>
</evidence>
<feature type="region of interest" description="Disordered" evidence="1">
    <location>
        <begin position="37"/>
        <end position="56"/>
    </location>
</feature>
<keyword evidence="3" id="KW-1185">Reference proteome</keyword>
<evidence type="ECO:0000256" key="1">
    <source>
        <dbReference type="SAM" id="MobiDB-lite"/>
    </source>
</evidence>
<proteinExistence type="predicted"/>
<evidence type="ECO:0000313" key="2">
    <source>
        <dbReference type="EMBL" id="KAK8953849.1"/>
    </source>
</evidence>
<accession>A0AAP0BX11</accession>
<gene>
    <name evidence="2" type="ORF">KSP39_PZI002147</name>
</gene>
<reference evidence="2 3" key="1">
    <citation type="journal article" date="2022" name="Nat. Plants">
        <title>Genomes of leafy and leafless Platanthera orchids illuminate the evolution of mycoheterotrophy.</title>
        <authorList>
            <person name="Li M.H."/>
            <person name="Liu K.W."/>
            <person name="Li Z."/>
            <person name="Lu H.C."/>
            <person name="Ye Q.L."/>
            <person name="Zhang D."/>
            <person name="Wang J.Y."/>
            <person name="Li Y.F."/>
            <person name="Zhong Z.M."/>
            <person name="Liu X."/>
            <person name="Yu X."/>
            <person name="Liu D.K."/>
            <person name="Tu X.D."/>
            <person name="Liu B."/>
            <person name="Hao Y."/>
            <person name="Liao X.Y."/>
            <person name="Jiang Y.T."/>
            <person name="Sun W.H."/>
            <person name="Chen J."/>
            <person name="Chen Y.Q."/>
            <person name="Ai Y."/>
            <person name="Zhai J.W."/>
            <person name="Wu S.S."/>
            <person name="Zhou Z."/>
            <person name="Hsiao Y.Y."/>
            <person name="Wu W.L."/>
            <person name="Chen Y.Y."/>
            <person name="Lin Y.F."/>
            <person name="Hsu J.L."/>
            <person name="Li C.Y."/>
            <person name="Wang Z.W."/>
            <person name="Zhao X."/>
            <person name="Zhong W.Y."/>
            <person name="Ma X.K."/>
            <person name="Ma L."/>
            <person name="Huang J."/>
            <person name="Chen G.Z."/>
            <person name="Huang M.Z."/>
            <person name="Huang L."/>
            <person name="Peng D.H."/>
            <person name="Luo Y.B."/>
            <person name="Zou S.Q."/>
            <person name="Chen S.P."/>
            <person name="Lan S."/>
            <person name="Tsai W.C."/>
            <person name="Van de Peer Y."/>
            <person name="Liu Z.J."/>
        </authorList>
    </citation>
    <scope>NUCLEOTIDE SEQUENCE [LARGE SCALE GENOMIC DNA]</scope>
    <source>
        <strain evidence="2">Lor287</strain>
    </source>
</reference>
<dbReference type="AlphaFoldDB" id="A0AAP0BX11"/>
<name>A0AAP0BX11_9ASPA</name>
<sequence>MRSVAWVFVESGTPIRCWGLEEMGCQHDQQGKVIVPEEPVRLPHTTTSTTELPQVG</sequence>
<dbReference type="EMBL" id="JBBWWQ010000002">
    <property type="protein sequence ID" value="KAK8953849.1"/>
    <property type="molecule type" value="Genomic_DNA"/>
</dbReference>
<organism evidence="2 3">
    <name type="scientific">Platanthera zijinensis</name>
    <dbReference type="NCBI Taxonomy" id="2320716"/>
    <lineage>
        <taxon>Eukaryota</taxon>
        <taxon>Viridiplantae</taxon>
        <taxon>Streptophyta</taxon>
        <taxon>Embryophyta</taxon>
        <taxon>Tracheophyta</taxon>
        <taxon>Spermatophyta</taxon>
        <taxon>Magnoliopsida</taxon>
        <taxon>Liliopsida</taxon>
        <taxon>Asparagales</taxon>
        <taxon>Orchidaceae</taxon>
        <taxon>Orchidoideae</taxon>
        <taxon>Orchideae</taxon>
        <taxon>Orchidinae</taxon>
        <taxon>Platanthera</taxon>
    </lineage>
</organism>